<evidence type="ECO:0000313" key="4">
    <source>
        <dbReference type="Proteomes" id="UP000664521"/>
    </source>
</evidence>
<dbReference type="Proteomes" id="UP000664521">
    <property type="component" value="Unassembled WGS sequence"/>
</dbReference>
<dbReference type="Gene3D" id="2.40.160.120">
    <property type="match status" value="1"/>
</dbReference>
<sequence>MENASRFRDLVAILSSIKGDLSTNLSPPFLLAPKSMTEIPLCWIERPSLFAAPALEPDPARRALLFLKWFIISLRAQFYVGENSKIGMKKPLNPFLGELFIGSCTDEAASTHLVVEQVSHHPPVAACYFWDEEHGIQCEGFSRVEMTFNGNISIKMTGQSFVHIHKYEETYQIPMLDAKVVGFFSGHLYPELYGKYRIVCSSGYISEIDFCGKGFLSGEKNHFEARVFHEDSGPGSPRYALSGQWSRTFQVRDCGTDAVVETCDINSLTPTAIQVPPEAEQDPWETRKAWKKVHESLAKGDMQATVREKSKLEAAQRAMRKHEAKTNVSWQPVFFSKSSNQDIRLQALAGSAFHDLKRETLDEIWKVDRGLAKRHRKPFHAGLTPGGMKES</sequence>
<dbReference type="PANTHER" id="PTHR10972">
    <property type="entry name" value="OXYSTEROL-BINDING PROTEIN-RELATED"/>
    <property type="match status" value="1"/>
</dbReference>
<dbReference type="InterPro" id="IPR000648">
    <property type="entry name" value="Oxysterol-bd"/>
</dbReference>
<dbReference type="Pfam" id="PF01237">
    <property type="entry name" value="Oxysterol_BP"/>
    <property type="match status" value="1"/>
</dbReference>
<dbReference type="Gene3D" id="3.30.70.3490">
    <property type="match status" value="1"/>
</dbReference>
<dbReference type="GO" id="GO:0008142">
    <property type="term" value="F:oxysterol binding"/>
    <property type="evidence" value="ECO:0007669"/>
    <property type="project" value="TreeGrafter"/>
</dbReference>
<evidence type="ECO:0000313" key="3">
    <source>
        <dbReference type="EMBL" id="CAF9936057.1"/>
    </source>
</evidence>
<name>A0A8H3G3K6_9LECA</name>
<dbReference type="AlphaFoldDB" id="A0A8H3G3K6"/>
<dbReference type="InterPro" id="IPR037239">
    <property type="entry name" value="OSBP_sf"/>
</dbReference>
<evidence type="ECO:0000256" key="1">
    <source>
        <dbReference type="ARBA" id="ARBA00008842"/>
    </source>
</evidence>
<organism evidence="3 4">
    <name type="scientific">Heterodermia speciosa</name>
    <dbReference type="NCBI Taxonomy" id="116794"/>
    <lineage>
        <taxon>Eukaryota</taxon>
        <taxon>Fungi</taxon>
        <taxon>Dikarya</taxon>
        <taxon>Ascomycota</taxon>
        <taxon>Pezizomycotina</taxon>
        <taxon>Lecanoromycetes</taxon>
        <taxon>OSLEUM clade</taxon>
        <taxon>Lecanoromycetidae</taxon>
        <taxon>Caliciales</taxon>
        <taxon>Physciaceae</taxon>
        <taxon>Heterodermia</taxon>
    </lineage>
</organism>
<keyword evidence="4" id="KW-1185">Reference proteome</keyword>
<comment type="caution">
    <text evidence="3">The sequence shown here is derived from an EMBL/GenBank/DDBJ whole genome shotgun (WGS) entry which is preliminary data.</text>
</comment>
<gene>
    <name evidence="3" type="ORF">HETSPECPRED_009995</name>
</gene>
<accession>A0A8H3G3K6</accession>
<evidence type="ECO:0008006" key="5">
    <source>
        <dbReference type="Google" id="ProtNLM"/>
    </source>
</evidence>
<dbReference type="GO" id="GO:0005829">
    <property type="term" value="C:cytosol"/>
    <property type="evidence" value="ECO:0007669"/>
    <property type="project" value="TreeGrafter"/>
</dbReference>
<dbReference type="Gene3D" id="1.10.287.2720">
    <property type="match status" value="1"/>
</dbReference>
<dbReference type="OrthoDB" id="14833at2759"/>
<evidence type="ECO:0000256" key="2">
    <source>
        <dbReference type="RuleBase" id="RU003844"/>
    </source>
</evidence>
<dbReference type="PANTHER" id="PTHR10972:SF92">
    <property type="entry name" value="OXYSTEROL BINDING PROTEIN"/>
    <property type="match status" value="1"/>
</dbReference>
<dbReference type="InterPro" id="IPR018494">
    <property type="entry name" value="Oxysterol-bd_CS"/>
</dbReference>
<comment type="similarity">
    <text evidence="1 2">Belongs to the OSBP family.</text>
</comment>
<dbReference type="PROSITE" id="PS01013">
    <property type="entry name" value="OSBP"/>
    <property type="match status" value="1"/>
</dbReference>
<reference evidence="3" key="1">
    <citation type="submission" date="2021-03" db="EMBL/GenBank/DDBJ databases">
        <authorList>
            <person name="Tagirdzhanova G."/>
        </authorList>
    </citation>
    <scope>NUCLEOTIDE SEQUENCE</scope>
</reference>
<dbReference type="GO" id="GO:0016020">
    <property type="term" value="C:membrane"/>
    <property type="evidence" value="ECO:0007669"/>
    <property type="project" value="TreeGrafter"/>
</dbReference>
<dbReference type="SUPFAM" id="SSF144000">
    <property type="entry name" value="Oxysterol-binding protein-like"/>
    <property type="match status" value="1"/>
</dbReference>
<proteinExistence type="inferred from homology"/>
<protein>
    <recommendedName>
        <fullName evidence="5">Oxysterol-binding protein</fullName>
    </recommendedName>
</protein>
<dbReference type="EMBL" id="CAJPDS010000088">
    <property type="protein sequence ID" value="CAF9936057.1"/>
    <property type="molecule type" value="Genomic_DNA"/>
</dbReference>